<dbReference type="Proteomes" id="UP000266723">
    <property type="component" value="Unassembled WGS sequence"/>
</dbReference>
<organism evidence="2 3">
    <name type="scientific">Brassica cretica</name>
    <name type="common">Mustard</name>
    <dbReference type="NCBI Taxonomy" id="69181"/>
    <lineage>
        <taxon>Eukaryota</taxon>
        <taxon>Viridiplantae</taxon>
        <taxon>Streptophyta</taxon>
        <taxon>Embryophyta</taxon>
        <taxon>Tracheophyta</taxon>
        <taxon>Spermatophyta</taxon>
        <taxon>Magnoliopsida</taxon>
        <taxon>eudicotyledons</taxon>
        <taxon>Gunneridae</taxon>
        <taxon>Pentapetalae</taxon>
        <taxon>rosids</taxon>
        <taxon>malvids</taxon>
        <taxon>Brassicales</taxon>
        <taxon>Brassicaceae</taxon>
        <taxon>Brassiceae</taxon>
        <taxon>Brassica</taxon>
    </lineage>
</organism>
<evidence type="ECO:0000313" key="2">
    <source>
        <dbReference type="EMBL" id="KAF3529753.1"/>
    </source>
</evidence>
<evidence type="ECO:0000256" key="1">
    <source>
        <dbReference type="SAM" id="MobiDB-lite"/>
    </source>
</evidence>
<name>A0ABQ7BB67_BRACR</name>
<proteinExistence type="predicted"/>
<sequence length="179" mass="20424">MTKNKERRLGLQPAIQKNQYASHAQRLRTRSDRPTLSIHDQMYASDPSNRSPEQTDNRFRNSTVHKPSQSVKQSSNHLEPSCNYSGTVSAIEFLDPVRSHILSLSRLSSVHKLTSEQSPDLWTHTLCSLAWPNSEYYELNLFRTHGSHLDPYSCSLGSLPDPNQSPTTSDRHQLFSDLY</sequence>
<dbReference type="EMBL" id="QGKV02001507">
    <property type="protein sequence ID" value="KAF3529753.1"/>
    <property type="molecule type" value="Genomic_DNA"/>
</dbReference>
<reference evidence="2 3" key="1">
    <citation type="journal article" date="2020" name="BMC Genomics">
        <title>Intraspecific diversification of the crop wild relative Brassica cretica Lam. using demographic model selection.</title>
        <authorList>
            <person name="Kioukis A."/>
            <person name="Michalopoulou V.A."/>
            <person name="Briers L."/>
            <person name="Pirintsos S."/>
            <person name="Studholme D.J."/>
            <person name="Pavlidis P."/>
            <person name="Sarris P.F."/>
        </authorList>
    </citation>
    <scope>NUCLEOTIDE SEQUENCE [LARGE SCALE GENOMIC DNA]</scope>
    <source>
        <strain evidence="3">cv. PFS-1207/04</strain>
    </source>
</reference>
<evidence type="ECO:0000313" key="3">
    <source>
        <dbReference type="Proteomes" id="UP000266723"/>
    </source>
</evidence>
<gene>
    <name evidence="2" type="ORF">DY000_02037414</name>
</gene>
<feature type="region of interest" description="Disordered" evidence="1">
    <location>
        <begin position="1"/>
        <end position="79"/>
    </location>
</feature>
<comment type="caution">
    <text evidence="2">The sequence shown here is derived from an EMBL/GenBank/DDBJ whole genome shotgun (WGS) entry which is preliminary data.</text>
</comment>
<feature type="compositionally biased region" description="Polar residues" evidence="1">
    <location>
        <begin position="60"/>
        <end position="79"/>
    </location>
</feature>
<keyword evidence="3" id="KW-1185">Reference proteome</keyword>
<evidence type="ECO:0008006" key="4">
    <source>
        <dbReference type="Google" id="ProtNLM"/>
    </source>
</evidence>
<accession>A0ABQ7BB67</accession>
<protein>
    <recommendedName>
        <fullName evidence="4">DUF4005 domain-containing protein</fullName>
    </recommendedName>
</protein>